<organism evidence="1 2">
    <name type="scientific">Pseudobythopirellula maris</name>
    <dbReference type="NCBI Taxonomy" id="2527991"/>
    <lineage>
        <taxon>Bacteria</taxon>
        <taxon>Pseudomonadati</taxon>
        <taxon>Planctomycetota</taxon>
        <taxon>Planctomycetia</taxon>
        <taxon>Pirellulales</taxon>
        <taxon>Lacipirellulaceae</taxon>
        <taxon>Pseudobythopirellula</taxon>
    </lineage>
</organism>
<keyword evidence="2" id="KW-1185">Reference proteome</keyword>
<dbReference type="AlphaFoldDB" id="A0A5C5ZIC7"/>
<dbReference type="Proteomes" id="UP000315440">
    <property type="component" value="Unassembled WGS sequence"/>
</dbReference>
<sequence>MPSREEVASLRVGDRSFAEIAEIVKNQPSQFMGVGNYPPDKDQRYCRFFDLSDCLKSVVFMHWGLWEAGAEASSVLQAGTDIAVDYFYGDYVRWPDYAECMERRPDNDNLEWAEVFRDGLFLGLLAGDDSACSRLAEWVTPDLPYDEAFYDLTPADNAWLKLVSFLIRGVSFDRAECQPLIESIAKARTKRAKLLLEPLVAIEQADQDSLLPAMAAWMRHYLKREFAKEMFPDYVTIEGSIVTALAKRKGMSLEGLPGDLLSAIVTRKSLGIEG</sequence>
<gene>
    <name evidence="1" type="ORF">Mal64_26670</name>
</gene>
<proteinExistence type="predicted"/>
<protein>
    <submittedName>
        <fullName evidence="1">Uncharacterized protein</fullName>
    </submittedName>
</protein>
<name>A0A5C5ZIC7_9BACT</name>
<evidence type="ECO:0000313" key="2">
    <source>
        <dbReference type="Proteomes" id="UP000315440"/>
    </source>
</evidence>
<evidence type="ECO:0000313" key="1">
    <source>
        <dbReference type="EMBL" id="TWT87132.1"/>
    </source>
</evidence>
<accession>A0A5C5ZIC7</accession>
<dbReference type="EMBL" id="SJPQ01000003">
    <property type="protein sequence ID" value="TWT87132.1"/>
    <property type="molecule type" value="Genomic_DNA"/>
</dbReference>
<reference evidence="1 2" key="1">
    <citation type="submission" date="2019-02" db="EMBL/GenBank/DDBJ databases">
        <title>Deep-cultivation of Planctomycetes and their phenomic and genomic characterization uncovers novel biology.</title>
        <authorList>
            <person name="Wiegand S."/>
            <person name="Jogler M."/>
            <person name="Boedeker C."/>
            <person name="Pinto D."/>
            <person name="Vollmers J."/>
            <person name="Rivas-Marin E."/>
            <person name="Kohn T."/>
            <person name="Peeters S.H."/>
            <person name="Heuer A."/>
            <person name="Rast P."/>
            <person name="Oberbeckmann S."/>
            <person name="Bunk B."/>
            <person name="Jeske O."/>
            <person name="Meyerdierks A."/>
            <person name="Storesund J.E."/>
            <person name="Kallscheuer N."/>
            <person name="Luecker S."/>
            <person name="Lage O.M."/>
            <person name="Pohl T."/>
            <person name="Merkel B.J."/>
            <person name="Hornburger P."/>
            <person name="Mueller R.-W."/>
            <person name="Bruemmer F."/>
            <person name="Labrenz M."/>
            <person name="Spormann A.M."/>
            <person name="Op Den Camp H."/>
            <person name="Overmann J."/>
            <person name="Amann R."/>
            <person name="Jetten M.S.M."/>
            <person name="Mascher T."/>
            <person name="Medema M.H."/>
            <person name="Devos D.P."/>
            <person name="Kaster A.-K."/>
            <person name="Ovreas L."/>
            <person name="Rohde M."/>
            <person name="Galperin M.Y."/>
            <person name="Jogler C."/>
        </authorList>
    </citation>
    <scope>NUCLEOTIDE SEQUENCE [LARGE SCALE GENOMIC DNA]</scope>
    <source>
        <strain evidence="1 2">Mal64</strain>
    </source>
</reference>
<comment type="caution">
    <text evidence="1">The sequence shown here is derived from an EMBL/GenBank/DDBJ whole genome shotgun (WGS) entry which is preliminary data.</text>
</comment>